<name>A0A1U7LK46_NEOID</name>
<feature type="region of interest" description="Disordered" evidence="1">
    <location>
        <begin position="124"/>
        <end position="147"/>
    </location>
</feature>
<feature type="region of interest" description="Disordered" evidence="1">
    <location>
        <begin position="302"/>
        <end position="345"/>
    </location>
</feature>
<protein>
    <submittedName>
        <fullName evidence="2">Uncharacterized protein</fullName>
    </submittedName>
</protein>
<dbReference type="EMBL" id="LXFE01002636">
    <property type="protein sequence ID" value="OLL22922.1"/>
    <property type="molecule type" value="Genomic_DNA"/>
</dbReference>
<dbReference type="Proteomes" id="UP000186594">
    <property type="component" value="Unassembled WGS sequence"/>
</dbReference>
<keyword evidence="3" id="KW-1185">Reference proteome</keyword>
<sequence>MVQLKGGKHIKVPWRKKTGNVPHSPFSLSFPCFHVGDFLASYLTTISWWSLQMGSKCNAAHDCHTALLSSSIADARSLSDILAEQIDLEILIRHKELQEIDQQIQRAETTLSIIVQSNEYSSTKTPVKARHDATKSPFTPPYSNSPKRFDTTAAEQSISGYRGIKEKKTPRMLTCPGCKRSNFRNMVTLLAHYRRTHDDNHSAKETAPISCKYDDDHHIVSPLPIPSKLRNTEQESSLDIVGLYCSSGADKFSTSNANNGSQNKESFHVNCPQFLKSFLESQSSDIDITAIYNHVTEPINNYESNSTPSSNKGSGVDSGQYHLNLRPGHPKHKITKQQQKRRNLTKQKCPKVPRLVPMASNIPQRRIGLKSPDTLLHVHQGRKTLKYLRSEKIQSTVGLMERTVLSKSRFYQKLFQATVNRADLLTPTKSHSPFSKGKNASVGLVPYSSKTLKNSSCPSDTNLTEN</sequence>
<accession>A0A1U7LK46</accession>
<evidence type="ECO:0000313" key="3">
    <source>
        <dbReference type="Proteomes" id="UP000186594"/>
    </source>
</evidence>
<proteinExistence type="predicted"/>
<organism evidence="2 3">
    <name type="scientific">Neolecta irregularis (strain DAH-3)</name>
    <dbReference type="NCBI Taxonomy" id="1198029"/>
    <lineage>
        <taxon>Eukaryota</taxon>
        <taxon>Fungi</taxon>
        <taxon>Dikarya</taxon>
        <taxon>Ascomycota</taxon>
        <taxon>Taphrinomycotina</taxon>
        <taxon>Neolectales</taxon>
        <taxon>Neolectaceae</taxon>
        <taxon>Neolecta</taxon>
    </lineage>
</organism>
<evidence type="ECO:0000313" key="2">
    <source>
        <dbReference type="EMBL" id="OLL22922.1"/>
    </source>
</evidence>
<dbReference type="OrthoDB" id="5355528at2759"/>
<reference evidence="2 3" key="1">
    <citation type="submission" date="2016-04" db="EMBL/GenBank/DDBJ databases">
        <title>Evolutionary innovation and constraint leading to complex multicellularity in the Ascomycota.</title>
        <authorList>
            <person name="Cisse O."/>
            <person name="Nguyen A."/>
            <person name="Hewitt D.A."/>
            <person name="Jedd G."/>
            <person name="Stajich J.E."/>
        </authorList>
    </citation>
    <scope>NUCLEOTIDE SEQUENCE [LARGE SCALE GENOMIC DNA]</scope>
    <source>
        <strain evidence="2 3">DAH-3</strain>
    </source>
</reference>
<comment type="caution">
    <text evidence="2">The sequence shown here is derived from an EMBL/GenBank/DDBJ whole genome shotgun (WGS) entry which is preliminary data.</text>
</comment>
<gene>
    <name evidence="2" type="ORF">NEOLI_000228</name>
</gene>
<dbReference type="AlphaFoldDB" id="A0A1U7LK46"/>
<feature type="compositionally biased region" description="Polar residues" evidence="1">
    <location>
        <begin position="302"/>
        <end position="313"/>
    </location>
</feature>
<feature type="compositionally biased region" description="Basic residues" evidence="1">
    <location>
        <begin position="328"/>
        <end position="345"/>
    </location>
</feature>
<evidence type="ECO:0000256" key="1">
    <source>
        <dbReference type="SAM" id="MobiDB-lite"/>
    </source>
</evidence>